<gene>
    <name evidence="1" type="ORF">RPMA_12905</name>
</gene>
<protein>
    <submittedName>
        <fullName evidence="1">Uncharacterized protein</fullName>
    </submittedName>
</protein>
<evidence type="ECO:0000313" key="1">
    <source>
        <dbReference type="EMBL" id="QUS39637.1"/>
    </source>
</evidence>
<reference evidence="1 2" key="1">
    <citation type="submission" date="2019-02" db="EMBL/GenBank/DDBJ databases">
        <title>Emended description of the genus Rhodopseudomonas and description of Rhodopseudomonas albus sp. nov., a non-phototrophic, heavy-metal-tolerant bacterium isolated from garden soil.</title>
        <authorList>
            <person name="Bao Z."/>
            <person name="Cao W.W."/>
            <person name="Sato Y."/>
            <person name="Nishizawa T."/>
            <person name="Zhao J."/>
            <person name="Guo Y."/>
            <person name="Ohta H."/>
        </authorList>
    </citation>
    <scope>NUCLEOTIDE SEQUENCE [LARGE SCALE GENOMIC DNA]</scope>
    <source>
        <strain evidence="1 2">SK50-23</strain>
    </source>
</reference>
<keyword evidence="2" id="KW-1185">Reference proteome</keyword>
<accession>A0ABX8A8R0</accession>
<dbReference type="Proteomes" id="UP000682843">
    <property type="component" value="Chromosome"/>
</dbReference>
<evidence type="ECO:0000313" key="2">
    <source>
        <dbReference type="Proteomes" id="UP000682843"/>
    </source>
</evidence>
<dbReference type="InterPro" id="IPR036866">
    <property type="entry name" value="RibonucZ/Hydroxyglut_hydro"/>
</dbReference>
<dbReference type="RefSeq" id="WP_211913185.1">
    <property type="nucleotide sequence ID" value="NZ_CP036498.1"/>
</dbReference>
<name>A0ABX8A8R0_9BRAD</name>
<organism evidence="1 2">
    <name type="scientific">Tardiphaga alba</name>
    <dbReference type="NCBI Taxonomy" id="340268"/>
    <lineage>
        <taxon>Bacteria</taxon>
        <taxon>Pseudomonadati</taxon>
        <taxon>Pseudomonadota</taxon>
        <taxon>Alphaproteobacteria</taxon>
        <taxon>Hyphomicrobiales</taxon>
        <taxon>Nitrobacteraceae</taxon>
        <taxon>Tardiphaga</taxon>
    </lineage>
</organism>
<dbReference type="EMBL" id="CP036498">
    <property type="protein sequence ID" value="QUS39637.1"/>
    <property type="molecule type" value="Genomic_DNA"/>
</dbReference>
<dbReference type="Gene3D" id="3.60.15.10">
    <property type="entry name" value="Ribonuclease Z/Hydroxyacylglutathione hydrolase-like"/>
    <property type="match status" value="1"/>
</dbReference>
<proteinExistence type="predicted"/>
<sequence length="367" mass="40371">MQNKAFAATSQMQAVSNLLQFYGDIQDDRSDAKGMAAAGSGKKLPGNASCEAVLEWLRVRAGAGNVSFLRPGEAVHWGLDDAFRAYVLGPPRDHDDLLRKLNPTPNAGEVYLARGEDVETVMGLAGIHGKHSGDTLVAVQPFTPLYQRAYDGKLGKSKHDVEMKKDSIVKLYRARQRFVRSIDTDWLGSAENLALKIDGDVNNTSLALALELSDKRVLLFPGDAQVGNWLSWGKQTYPESDGGRGRLKIEDILARTILYKVGHHASHNATLSKLGLELMTHVDLCAMVPVVERTAREQVTSRTPDGWGMPHDPLYVQLKKRTANRVIRGDGDVRSEKDKFDKAAFGLSYGPLFKPADPLWVQLTLAL</sequence>